<dbReference type="InterPro" id="IPR021109">
    <property type="entry name" value="Peptidase_aspartic_dom_sf"/>
</dbReference>
<organism evidence="4">
    <name type="scientific">Gongylonema pulchrum</name>
    <dbReference type="NCBI Taxonomy" id="637853"/>
    <lineage>
        <taxon>Eukaryota</taxon>
        <taxon>Metazoa</taxon>
        <taxon>Ecdysozoa</taxon>
        <taxon>Nematoda</taxon>
        <taxon>Chromadorea</taxon>
        <taxon>Rhabditida</taxon>
        <taxon>Spirurina</taxon>
        <taxon>Spiruromorpha</taxon>
        <taxon>Spiruroidea</taxon>
        <taxon>Gongylonematidae</taxon>
        <taxon>Gongylonema</taxon>
    </lineage>
</organism>
<dbReference type="OrthoDB" id="293175at2759"/>
<dbReference type="InterPro" id="IPR033121">
    <property type="entry name" value="PEPTIDASE_A1"/>
</dbReference>
<sequence length="157" mass="17922">MNVNIGDPFKEFFVLLETVTSRFWVVGIDCFDWFPFCQGKTKYSVAESKGARFELVPCNQNFDCKKAITFNPFRYTDQISVLEMNGAAAWKFENATFRTVSVVLPPSMEEYQKISGVIGLARLNIQNEFTKNNPMRRAIRAGTPIITIALPKLVNFF</sequence>
<dbReference type="Pfam" id="PF00026">
    <property type="entry name" value="Asp"/>
    <property type="match status" value="1"/>
</dbReference>
<evidence type="ECO:0000313" key="2">
    <source>
        <dbReference type="EMBL" id="VDN41206.1"/>
    </source>
</evidence>
<proteinExistence type="predicted"/>
<reference evidence="4" key="1">
    <citation type="submission" date="2016-06" db="UniProtKB">
        <authorList>
            <consortium name="WormBaseParasite"/>
        </authorList>
    </citation>
    <scope>IDENTIFICATION</scope>
</reference>
<name>A0A183EQK9_9BILA</name>
<dbReference type="EMBL" id="UYRT01097256">
    <property type="protein sequence ID" value="VDN41206.1"/>
    <property type="molecule type" value="Genomic_DNA"/>
</dbReference>
<evidence type="ECO:0000313" key="4">
    <source>
        <dbReference type="WBParaSite" id="GPUH_0002327901-mRNA-1"/>
    </source>
</evidence>
<dbReference type="PROSITE" id="PS51767">
    <property type="entry name" value="PEPTIDASE_A1"/>
    <property type="match status" value="1"/>
</dbReference>
<accession>A0A183EQK9</accession>
<feature type="domain" description="Peptidase A1" evidence="1">
    <location>
        <begin position="1"/>
        <end position="157"/>
    </location>
</feature>
<dbReference type="AlphaFoldDB" id="A0A183EQK9"/>
<dbReference type="Gene3D" id="2.40.70.10">
    <property type="entry name" value="Acid Proteases"/>
    <property type="match status" value="1"/>
</dbReference>
<reference evidence="2 3" key="2">
    <citation type="submission" date="2018-11" db="EMBL/GenBank/DDBJ databases">
        <authorList>
            <consortium name="Pathogen Informatics"/>
        </authorList>
    </citation>
    <scope>NUCLEOTIDE SEQUENCE [LARGE SCALE GENOMIC DNA]</scope>
</reference>
<evidence type="ECO:0000313" key="3">
    <source>
        <dbReference type="Proteomes" id="UP000271098"/>
    </source>
</evidence>
<protein>
    <submittedName>
        <fullName evidence="4">Peptidase A1 domain-containing protein</fullName>
    </submittedName>
</protein>
<dbReference type="WBParaSite" id="GPUH_0002327901-mRNA-1">
    <property type="protein sequence ID" value="GPUH_0002327901-mRNA-1"/>
    <property type="gene ID" value="GPUH_0002327901"/>
</dbReference>
<dbReference type="Proteomes" id="UP000271098">
    <property type="component" value="Unassembled WGS sequence"/>
</dbReference>
<evidence type="ECO:0000259" key="1">
    <source>
        <dbReference type="PROSITE" id="PS51767"/>
    </source>
</evidence>
<keyword evidence="3" id="KW-1185">Reference proteome</keyword>
<gene>
    <name evidence="2" type="ORF">GPUH_LOCUS23250</name>
</gene>
<dbReference type="SUPFAM" id="SSF50630">
    <property type="entry name" value="Acid proteases"/>
    <property type="match status" value="1"/>
</dbReference>